<dbReference type="GO" id="GO:0004843">
    <property type="term" value="F:cysteine-type deubiquitinase activity"/>
    <property type="evidence" value="ECO:0007669"/>
    <property type="project" value="InterPro"/>
</dbReference>
<accession>A0A8X8WS67</accession>
<keyword evidence="2 4" id="KW-0863">Zinc-finger</keyword>
<dbReference type="PROSITE" id="PS50235">
    <property type="entry name" value="USP_3"/>
    <property type="match status" value="1"/>
</dbReference>
<feature type="chain" id="PRO_5036469285" description="Ubiquitin carboxyl-terminal hydrolase 36/42" evidence="6">
    <location>
        <begin position="17"/>
        <end position="950"/>
    </location>
</feature>
<dbReference type="InterPro" id="IPR028889">
    <property type="entry name" value="USP"/>
</dbReference>
<dbReference type="InterPro" id="IPR002893">
    <property type="entry name" value="Znf_MYND"/>
</dbReference>
<keyword evidence="3" id="KW-0862">Zinc</keyword>
<dbReference type="Gene3D" id="6.10.140.2220">
    <property type="match status" value="1"/>
</dbReference>
<feature type="region of interest" description="Disordered" evidence="5">
    <location>
        <begin position="330"/>
        <end position="356"/>
    </location>
</feature>
<dbReference type="EMBL" id="PNBA02000015">
    <property type="protein sequence ID" value="KAG6399784.1"/>
    <property type="molecule type" value="Genomic_DNA"/>
</dbReference>
<gene>
    <name evidence="9" type="ORF">SASPL_141269</name>
</gene>
<dbReference type="Pfam" id="PF01753">
    <property type="entry name" value="zf-MYND"/>
    <property type="match status" value="1"/>
</dbReference>
<evidence type="ECO:0000256" key="3">
    <source>
        <dbReference type="ARBA" id="ARBA00022833"/>
    </source>
</evidence>
<feature type="compositionally biased region" description="Polar residues" evidence="5">
    <location>
        <begin position="244"/>
        <end position="253"/>
    </location>
</feature>
<evidence type="ECO:0000313" key="9">
    <source>
        <dbReference type="EMBL" id="KAG6399784.1"/>
    </source>
</evidence>
<dbReference type="PROSITE" id="PS50865">
    <property type="entry name" value="ZF_MYND_2"/>
    <property type="match status" value="1"/>
</dbReference>
<keyword evidence="1" id="KW-0479">Metal-binding</keyword>
<evidence type="ECO:0000259" key="8">
    <source>
        <dbReference type="PROSITE" id="PS50865"/>
    </source>
</evidence>
<organism evidence="9">
    <name type="scientific">Salvia splendens</name>
    <name type="common">Scarlet sage</name>
    <dbReference type="NCBI Taxonomy" id="180675"/>
    <lineage>
        <taxon>Eukaryota</taxon>
        <taxon>Viridiplantae</taxon>
        <taxon>Streptophyta</taxon>
        <taxon>Embryophyta</taxon>
        <taxon>Tracheophyta</taxon>
        <taxon>Spermatophyta</taxon>
        <taxon>Magnoliopsida</taxon>
        <taxon>eudicotyledons</taxon>
        <taxon>Gunneridae</taxon>
        <taxon>Pentapetalae</taxon>
        <taxon>asterids</taxon>
        <taxon>lamiids</taxon>
        <taxon>Lamiales</taxon>
        <taxon>Lamiaceae</taxon>
        <taxon>Nepetoideae</taxon>
        <taxon>Mentheae</taxon>
        <taxon>Salviinae</taxon>
        <taxon>Salvia</taxon>
        <taxon>Salvia subgen. Calosphace</taxon>
        <taxon>core Calosphace</taxon>
    </lineage>
</organism>
<keyword evidence="6" id="KW-0732">Signal</keyword>
<dbReference type="GO" id="GO:0005634">
    <property type="term" value="C:nucleus"/>
    <property type="evidence" value="ECO:0007669"/>
    <property type="project" value="TreeGrafter"/>
</dbReference>
<dbReference type="SUPFAM" id="SSF144232">
    <property type="entry name" value="HIT/MYND zinc finger-like"/>
    <property type="match status" value="1"/>
</dbReference>
<dbReference type="GO" id="GO:0005829">
    <property type="term" value="C:cytosol"/>
    <property type="evidence" value="ECO:0007669"/>
    <property type="project" value="TreeGrafter"/>
</dbReference>
<name>A0A8X8WS67_SALSN</name>
<evidence type="ECO:0008006" key="11">
    <source>
        <dbReference type="Google" id="ProtNLM"/>
    </source>
</evidence>
<dbReference type="InterPro" id="IPR001394">
    <property type="entry name" value="Peptidase_C19_UCH"/>
</dbReference>
<evidence type="ECO:0000256" key="6">
    <source>
        <dbReference type="SAM" id="SignalP"/>
    </source>
</evidence>
<reference evidence="9" key="1">
    <citation type="submission" date="2018-01" db="EMBL/GenBank/DDBJ databases">
        <authorList>
            <person name="Mao J.F."/>
        </authorList>
    </citation>
    <scope>NUCLEOTIDE SEQUENCE</scope>
    <source>
        <strain evidence="9">Huo1</strain>
        <tissue evidence="9">Leaf</tissue>
    </source>
</reference>
<dbReference type="Pfam" id="PF00443">
    <property type="entry name" value="UCH"/>
    <property type="match status" value="1"/>
</dbReference>
<dbReference type="GO" id="GO:0016579">
    <property type="term" value="P:protein deubiquitination"/>
    <property type="evidence" value="ECO:0007669"/>
    <property type="project" value="InterPro"/>
</dbReference>
<dbReference type="Proteomes" id="UP000298416">
    <property type="component" value="Unassembled WGS sequence"/>
</dbReference>
<feature type="domain" description="USP" evidence="7">
    <location>
        <begin position="508"/>
        <end position="827"/>
    </location>
</feature>
<evidence type="ECO:0000259" key="7">
    <source>
        <dbReference type="PROSITE" id="PS50235"/>
    </source>
</evidence>
<dbReference type="SUPFAM" id="SSF54001">
    <property type="entry name" value="Cysteine proteinases"/>
    <property type="match status" value="1"/>
</dbReference>
<evidence type="ECO:0000256" key="2">
    <source>
        <dbReference type="ARBA" id="ARBA00022771"/>
    </source>
</evidence>
<evidence type="ECO:0000256" key="1">
    <source>
        <dbReference type="ARBA" id="ARBA00022723"/>
    </source>
</evidence>
<feature type="region of interest" description="Disordered" evidence="5">
    <location>
        <begin position="853"/>
        <end position="883"/>
    </location>
</feature>
<reference evidence="9" key="2">
    <citation type="submission" date="2020-08" db="EMBL/GenBank/DDBJ databases">
        <title>Plant Genome Project.</title>
        <authorList>
            <person name="Zhang R.-G."/>
        </authorList>
    </citation>
    <scope>NUCLEOTIDE SEQUENCE</scope>
    <source>
        <strain evidence="9">Huo1</strain>
        <tissue evidence="9">Leaf</tissue>
    </source>
</reference>
<feature type="compositionally biased region" description="Low complexity" evidence="5">
    <location>
        <begin position="232"/>
        <end position="243"/>
    </location>
</feature>
<proteinExistence type="predicted"/>
<feature type="domain" description="MYND-type" evidence="8">
    <location>
        <begin position="75"/>
        <end position="112"/>
    </location>
</feature>
<sequence>MLVIVGILLLFGLVVRHKWRNGAAKKEAILRLVAVTSEEEAQIAKLQAIEQYNSQSVEYTPPPSNTLQLESQHFCAVCRCPTTTRCSRCKAARYCSGKCQIIHWRQGHKDECQPPVALYATKKSEYVVDTAPENQFSMHLKNESKICSDPSEECDDSASSGSSMSSFFSSTNQSESSASASTNEDVECQPTIALPARMESESVAETAPEIAMHLKVETKISDPREECDDSRSSGSSVSCFLSSTEQSETSPDAYTNGVIELETHSRPDKTPSVGTDSYIPDMVSYIDDAKVLSTSHPACSVNKIDESLKSTDLKDKRKEGGVAVREEFLSAESELGSQPTSSARTSSTGDWGNPVQTSMSRVMRSKFAKTAGNNEIQNIVRSSEYSKSSKLSQSHDYKKNEVCTGKETKSVAMSMSSGKCQKMHTDAGTPEAISLETEGVRILSQSTGKGLKSSVRKLAQHFRVPKQSKSYTLDVVKDSSDSHNNKVIFSIKLFMQLYSSENVGLHPFGLANCGNRWVSKLLCECCAAVSDFYSADYFLSSSRVAFKIMQVPFINNSGRKRDWCFICKFEHLIQTGQETNSPLSPVGLLSHIQPIGREEDAHEFLRLVSDASFVLNVVDKMQSTCLEEAGVFSSFAEDSTLMGLTFGGYLRSKIKCTKCLGRSERHDRMLDLTVEIDGEIYTLEQALAQFTSSETLGGDDKYKCNRCKSYEKAKKKLTILEAPNILTVVLKRFRSGNFEKLTKHILFPEVLDLSPYMSATGDKYPIYHLYAVVVHLGVMNGAYSGHYVSYVKNSKGYWFRIDDSRVSRVDLEAVLSAEAYILFYARRAPRGASFARNSGLYSDPKAKKNMEAIPPIINSKKKNPKSKLSSSGRSTANWMSPNDFGGSPIVDPEDWEFQVKQHKKHVGDSSSDSSSIFSTSDAGSYSTDSTKDSSAEDLSGYLFGPNWYHP</sequence>
<feature type="region of interest" description="Disordered" evidence="5">
    <location>
        <begin position="147"/>
        <end position="186"/>
    </location>
</feature>
<feature type="compositionally biased region" description="Polar residues" evidence="5">
    <location>
        <begin position="335"/>
        <end position="356"/>
    </location>
</feature>
<dbReference type="FunFam" id="6.10.140.2220:FF:000006">
    <property type="entry name" value="Ubiquitin carboxyl-terminal hydrolase 15"/>
    <property type="match status" value="1"/>
</dbReference>
<dbReference type="GO" id="GO:0008270">
    <property type="term" value="F:zinc ion binding"/>
    <property type="evidence" value="ECO:0007669"/>
    <property type="project" value="UniProtKB-KW"/>
</dbReference>
<keyword evidence="10" id="KW-1185">Reference proteome</keyword>
<evidence type="ECO:0000256" key="4">
    <source>
        <dbReference type="PROSITE-ProRule" id="PRU00134"/>
    </source>
</evidence>
<evidence type="ECO:0000256" key="5">
    <source>
        <dbReference type="SAM" id="MobiDB-lite"/>
    </source>
</evidence>
<feature type="region of interest" description="Disordered" evidence="5">
    <location>
        <begin position="898"/>
        <end position="950"/>
    </location>
</feature>
<dbReference type="PANTHER" id="PTHR24006">
    <property type="entry name" value="UBIQUITIN CARBOXYL-TERMINAL HYDROLASE"/>
    <property type="match status" value="1"/>
</dbReference>
<dbReference type="PANTHER" id="PTHR24006:SF690">
    <property type="entry name" value="UBIQUITIN CARBOXYL-TERMINAL HYDROLASE 17"/>
    <property type="match status" value="1"/>
</dbReference>
<dbReference type="InterPro" id="IPR038765">
    <property type="entry name" value="Papain-like_cys_pep_sf"/>
</dbReference>
<comment type="caution">
    <text evidence="9">The sequence shown here is derived from an EMBL/GenBank/DDBJ whole genome shotgun (WGS) entry which is preliminary data.</text>
</comment>
<dbReference type="Gene3D" id="3.90.70.10">
    <property type="entry name" value="Cysteine proteinases"/>
    <property type="match status" value="1"/>
</dbReference>
<dbReference type="AlphaFoldDB" id="A0A8X8WS67"/>
<feature type="compositionally biased region" description="Low complexity" evidence="5">
    <location>
        <begin position="157"/>
        <end position="181"/>
    </location>
</feature>
<evidence type="ECO:0000313" key="10">
    <source>
        <dbReference type="Proteomes" id="UP000298416"/>
    </source>
</evidence>
<feature type="signal peptide" evidence="6">
    <location>
        <begin position="1"/>
        <end position="16"/>
    </location>
</feature>
<feature type="region of interest" description="Disordered" evidence="5">
    <location>
        <begin position="218"/>
        <end position="253"/>
    </location>
</feature>
<protein>
    <recommendedName>
        <fullName evidence="11">Ubiquitin carboxyl-terminal hydrolase 36/42</fullName>
    </recommendedName>
</protein>
<dbReference type="InterPro" id="IPR050164">
    <property type="entry name" value="Peptidase_C19"/>
</dbReference>
<feature type="compositionally biased region" description="Low complexity" evidence="5">
    <location>
        <begin position="908"/>
        <end position="924"/>
    </location>
</feature>